<proteinExistence type="predicted"/>
<organism evidence="1 2">
    <name type="scientific">Synoicihabitans lomoniglobus</name>
    <dbReference type="NCBI Taxonomy" id="2909285"/>
    <lineage>
        <taxon>Bacteria</taxon>
        <taxon>Pseudomonadati</taxon>
        <taxon>Verrucomicrobiota</taxon>
        <taxon>Opitutia</taxon>
        <taxon>Opitutales</taxon>
        <taxon>Opitutaceae</taxon>
        <taxon>Synoicihabitans</taxon>
    </lineage>
</organism>
<dbReference type="KEGG" id="slom:PXH66_20975"/>
<accession>A0AAE9ZWQ5</accession>
<sequence length="66" mass="7464">MDATAEAALQEARRAGIDLDMIDSNLALSVKERWRLHEEAFALAEKFRNAGLKRDAKFQSTPRETC</sequence>
<protein>
    <submittedName>
        <fullName evidence="1">Uncharacterized protein</fullName>
    </submittedName>
</protein>
<keyword evidence="2" id="KW-1185">Reference proteome</keyword>
<dbReference type="Proteomes" id="UP001218638">
    <property type="component" value="Chromosome"/>
</dbReference>
<name>A0AAE9ZWQ5_9BACT</name>
<evidence type="ECO:0000313" key="2">
    <source>
        <dbReference type="Proteomes" id="UP001218638"/>
    </source>
</evidence>
<dbReference type="AlphaFoldDB" id="A0AAE9ZWQ5"/>
<evidence type="ECO:0000313" key="1">
    <source>
        <dbReference type="EMBL" id="WED64826.1"/>
    </source>
</evidence>
<dbReference type="EMBL" id="CP119075">
    <property type="protein sequence ID" value="WED64826.1"/>
    <property type="molecule type" value="Genomic_DNA"/>
</dbReference>
<reference evidence="1" key="1">
    <citation type="submission" date="2023-03" db="EMBL/GenBank/DDBJ databases">
        <title>Lomoglobus Profundus gen. nov., sp. nov., a novel member of the phylum Verrucomicrobia, isolated from deep-marine sediment of South China Sea.</title>
        <authorList>
            <person name="Ahmad T."/>
            <person name="Ishaq S.E."/>
            <person name="Wang F."/>
        </authorList>
    </citation>
    <scope>NUCLEOTIDE SEQUENCE</scope>
    <source>
        <strain evidence="1">LMO-M01</strain>
    </source>
</reference>
<dbReference type="RefSeq" id="WP_330931910.1">
    <property type="nucleotide sequence ID" value="NZ_CP119075.1"/>
</dbReference>
<gene>
    <name evidence="1" type="ORF">PXH66_20975</name>
</gene>